<proteinExistence type="predicted"/>
<feature type="transmembrane region" description="Helical" evidence="6">
    <location>
        <begin position="160"/>
        <end position="181"/>
    </location>
</feature>
<feature type="transmembrane region" description="Helical" evidence="6">
    <location>
        <begin position="298"/>
        <end position="322"/>
    </location>
</feature>
<dbReference type="GO" id="GO:0005774">
    <property type="term" value="C:vacuolar membrane"/>
    <property type="evidence" value="ECO:0007669"/>
    <property type="project" value="TreeGrafter"/>
</dbReference>
<evidence type="ECO:0000256" key="2">
    <source>
        <dbReference type="ARBA" id="ARBA00022692"/>
    </source>
</evidence>
<accession>A0AAV7XQT0</accession>
<dbReference type="Pfam" id="PF01490">
    <property type="entry name" value="Aa_trans"/>
    <property type="match status" value="1"/>
</dbReference>
<protein>
    <recommendedName>
        <fullName evidence="7">Amino acid transporter transmembrane domain-containing protein</fullName>
    </recommendedName>
</protein>
<dbReference type="Proteomes" id="UP001075354">
    <property type="component" value="Chromosome 4"/>
</dbReference>
<reference evidence="8" key="1">
    <citation type="submission" date="2022-12" db="EMBL/GenBank/DDBJ databases">
        <title>Chromosome-level genome assembly of the bean flower thrips Megalurothrips usitatus.</title>
        <authorList>
            <person name="Ma L."/>
            <person name="Liu Q."/>
            <person name="Li H."/>
            <person name="Cai W."/>
        </authorList>
    </citation>
    <scope>NUCLEOTIDE SEQUENCE</scope>
    <source>
        <strain evidence="8">Cailab_2022a</strain>
    </source>
</reference>
<evidence type="ECO:0000256" key="3">
    <source>
        <dbReference type="ARBA" id="ARBA00022989"/>
    </source>
</evidence>
<feature type="transmembrane region" description="Helical" evidence="6">
    <location>
        <begin position="413"/>
        <end position="439"/>
    </location>
</feature>
<feature type="transmembrane region" description="Helical" evidence="6">
    <location>
        <begin position="342"/>
        <end position="365"/>
    </location>
</feature>
<feature type="region of interest" description="Disordered" evidence="5">
    <location>
        <begin position="1"/>
        <end position="46"/>
    </location>
</feature>
<feature type="transmembrane region" description="Helical" evidence="6">
    <location>
        <begin position="451"/>
        <end position="473"/>
    </location>
</feature>
<feature type="transmembrane region" description="Helical" evidence="6">
    <location>
        <begin position="227"/>
        <end position="249"/>
    </location>
</feature>
<feature type="transmembrane region" description="Helical" evidence="6">
    <location>
        <begin position="201"/>
        <end position="220"/>
    </location>
</feature>
<dbReference type="AlphaFoldDB" id="A0AAV7XQT0"/>
<dbReference type="PANTHER" id="PTHR22950">
    <property type="entry name" value="AMINO ACID TRANSPORTER"/>
    <property type="match status" value="1"/>
</dbReference>
<evidence type="ECO:0000256" key="4">
    <source>
        <dbReference type="ARBA" id="ARBA00023136"/>
    </source>
</evidence>
<feature type="compositionally biased region" description="Polar residues" evidence="5">
    <location>
        <begin position="30"/>
        <end position="40"/>
    </location>
</feature>
<evidence type="ECO:0000256" key="1">
    <source>
        <dbReference type="ARBA" id="ARBA00004141"/>
    </source>
</evidence>
<keyword evidence="9" id="KW-1185">Reference proteome</keyword>
<dbReference type="PANTHER" id="PTHR22950:SF494">
    <property type="entry name" value="GH04538P"/>
    <property type="match status" value="1"/>
</dbReference>
<feature type="transmembrane region" description="Helical" evidence="6">
    <location>
        <begin position="269"/>
        <end position="286"/>
    </location>
</feature>
<evidence type="ECO:0000256" key="5">
    <source>
        <dbReference type="SAM" id="MobiDB-lite"/>
    </source>
</evidence>
<feature type="compositionally biased region" description="Low complexity" evidence="5">
    <location>
        <begin position="1"/>
        <end position="26"/>
    </location>
</feature>
<evidence type="ECO:0000256" key="6">
    <source>
        <dbReference type="SAM" id="Phobius"/>
    </source>
</evidence>
<comment type="caution">
    <text evidence="8">The sequence shown here is derived from an EMBL/GenBank/DDBJ whole genome shotgun (WGS) entry which is preliminary data.</text>
</comment>
<keyword evidence="3 6" id="KW-1133">Transmembrane helix</keyword>
<organism evidence="8 9">
    <name type="scientific">Megalurothrips usitatus</name>
    <name type="common">bean blossom thrips</name>
    <dbReference type="NCBI Taxonomy" id="439358"/>
    <lineage>
        <taxon>Eukaryota</taxon>
        <taxon>Metazoa</taxon>
        <taxon>Ecdysozoa</taxon>
        <taxon>Arthropoda</taxon>
        <taxon>Hexapoda</taxon>
        <taxon>Insecta</taxon>
        <taxon>Pterygota</taxon>
        <taxon>Neoptera</taxon>
        <taxon>Paraneoptera</taxon>
        <taxon>Thysanoptera</taxon>
        <taxon>Terebrantia</taxon>
        <taxon>Thripoidea</taxon>
        <taxon>Thripidae</taxon>
        <taxon>Megalurothrips</taxon>
    </lineage>
</organism>
<gene>
    <name evidence="8" type="ORF">ONE63_007041</name>
</gene>
<comment type="subcellular location">
    <subcellularLocation>
        <location evidence="1">Membrane</location>
        <topology evidence="1">Multi-pass membrane protein</topology>
    </subcellularLocation>
</comment>
<keyword evidence="2 6" id="KW-0812">Transmembrane</keyword>
<name>A0AAV7XQT0_9NEOP</name>
<feature type="transmembrane region" description="Helical" evidence="6">
    <location>
        <begin position="97"/>
        <end position="118"/>
    </location>
</feature>
<evidence type="ECO:0000313" key="9">
    <source>
        <dbReference type="Proteomes" id="UP001075354"/>
    </source>
</evidence>
<dbReference type="GO" id="GO:0015179">
    <property type="term" value="F:L-amino acid transmembrane transporter activity"/>
    <property type="evidence" value="ECO:0007669"/>
    <property type="project" value="TreeGrafter"/>
</dbReference>
<dbReference type="InterPro" id="IPR013057">
    <property type="entry name" value="AA_transpt_TM"/>
</dbReference>
<dbReference type="EMBL" id="JAPTSV010000004">
    <property type="protein sequence ID" value="KAJ1528646.1"/>
    <property type="molecule type" value="Genomic_DNA"/>
</dbReference>
<feature type="transmembrane region" description="Helical" evidence="6">
    <location>
        <begin position="386"/>
        <end position="407"/>
    </location>
</feature>
<keyword evidence="4 6" id="KW-0472">Membrane</keyword>
<evidence type="ECO:0000259" key="7">
    <source>
        <dbReference type="Pfam" id="PF01490"/>
    </source>
</evidence>
<evidence type="ECO:0000313" key="8">
    <source>
        <dbReference type="EMBL" id="KAJ1528646.1"/>
    </source>
</evidence>
<sequence>MESKDAAPAAPAAPGVAAPAAPAAPAQTAIELTTPPSLSANGDEKKRLDDEEVYDPFSHRDAASQYSNSGALAHLLKCSLSTGILAMPLAFKNGGLVFGTLGAIVIGIICTHCVDILVRASQRMCVLERVPSLDMPGTARAAFTHGPAVLRPFARAAGAFVGFALCSTYFVGIVPIVVFVSASVQQLVETHFGKPDMDPVAFKRIFILALGPLLVLLALIRKLKHLVPFSVVANVCMVLGFAITLYYLFRWDDTPVVALGADPSYVPGIKEISLFCSTTLFAMEGIENTMRNPKRMVGWTGVLAWTMVIVCVLYLGMGIIGFLRFGDAVQASITLSLPPKEIPAQVVNALLAVAVTFTFPLQLFVTCDMAWQRIVRPRLADKKYHGAAQTVVRFVLASCVVLMAWAVPNLGPVISLIGSLFLSVLGLFIPAVVDLAAFWGDASPARKVYLAAKNGFIVLLSFFAAAAGSYFSILDIIDTFVPHPTTSTA</sequence>
<feature type="domain" description="Amino acid transporter transmembrane" evidence="7">
    <location>
        <begin position="69"/>
        <end position="473"/>
    </location>
</feature>